<accession>A0A955L4S9</accession>
<dbReference type="Proteomes" id="UP000783287">
    <property type="component" value="Unassembled WGS sequence"/>
</dbReference>
<evidence type="ECO:0000256" key="4">
    <source>
        <dbReference type="ARBA" id="ARBA00038303"/>
    </source>
</evidence>
<proteinExistence type="inferred from homology"/>
<sequence>MRKITIITFGKIKSKPIEELINYYLKLSSNKLDISHKELKDPGVRKISQDDINQTGFRIVLSEKGKEFDSINFAKYFQDKIDYQDELCFILGNAFGVDQDLLDSADLVLSLSQFTMPHELSLVVLMEQIYRATDINANGKYHK</sequence>
<keyword evidence="5" id="KW-0963">Cytoplasm</keyword>
<reference evidence="6" key="1">
    <citation type="submission" date="2020-04" db="EMBL/GenBank/DDBJ databases">
        <authorList>
            <person name="Zhang T."/>
        </authorList>
    </citation>
    <scope>NUCLEOTIDE SEQUENCE</scope>
    <source>
        <strain evidence="6">HKST-UBA14</strain>
    </source>
</reference>
<name>A0A955L4S9_9BACT</name>
<dbReference type="PANTHER" id="PTHR33603">
    <property type="entry name" value="METHYLTRANSFERASE"/>
    <property type="match status" value="1"/>
</dbReference>
<dbReference type="CDD" id="cd18081">
    <property type="entry name" value="RlmH-like"/>
    <property type="match status" value="1"/>
</dbReference>
<evidence type="ECO:0000313" key="7">
    <source>
        <dbReference type="Proteomes" id="UP000783287"/>
    </source>
</evidence>
<gene>
    <name evidence="5" type="primary">rlmH</name>
    <name evidence="6" type="ORF">KC909_01565</name>
</gene>
<keyword evidence="3 5" id="KW-0949">S-adenosyl-L-methionine</keyword>
<evidence type="ECO:0000256" key="1">
    <source>
        <dbReference type="ARBA" id="ARBA00022603"/>
    </source>
</evidence>
<protein>
    <recommendedName>
        <fullName evidence="5">Ribosomal RNA large subunit methyltransferase H</fullName>
        <ecNumber evidence="5">2.1.1.177</ecNumber>
    </recommendedName>
    <alternativeName>
        <fullName evidence="5">23S rRNA (pseudouridine1915-N3)-methyltransferase</fullName>
    </alternativeName>
    <alternativeName>
        <fullName evidence="5">23S rRNA m3Psi1915 methyltransferase</fullName>
    </alternativeName>
    <alternativeName>
        <fullName evidence="5">rRNA (pseudouridine-N3-)-methyltransferase RlmH</fullName>
    </alternativeName>
</protein>
<dbReference type="SUPFAM" id="SSF75217">
    <property type="entry name" value="alpha/beta knot"/>
    <property type="match status" value="1"/>
</dbReference>
<dbReference type="InterPro" id="IPR029028">
    <property type="entry name" value="Alpha/beta_knot_MTases"/>
</dbReference>
<dbReference type="GO" id="GO:0070038">
    <property type="term" value="F:rRNA (pseudouridine-N3-)-methyltransferase activity"/>
    <property type="evidence" value="ECO:0007669"/>
    <property type="project" value="UniProtKB-UniRule"/>
</dbReference>
<dbReference type="EC" id="2.1.1.177" evidence="5"/>
<evidence type="ECO:0000256" key="2">
    <source>
        <dbReference type="ARBA" id="ARBA00022679"/>
    </source>
</evidence>
<reference evidence="6" key="2">
    <citation type="journal article" date="2021" name="Microbiome">
        <title>Successional dynamics and alternative stable states in a saline activated sludge microbial community over 9 years.</title>
        <authorList>
            <person name="Wang Y."/>
            <person name="Ye J."/>
            <person name="Ju F."/>
            <person name="Liu L."/>
            <person name="Boyd J.A."/>
            <person name="Deng Y."/>
            <person name="Parks D.H."/>
            <person name="Jiang X."/>
            <person name="Yin X."/>
            <person name="Woodcroft B.J."/>
            <person name="Tyson G.W."/>
            <person name="Hugenholtz P."/>
            <person name="Polz M.F."/>
            <person name="Zhang T."/>
        </authorList>
    </citation>
    <scope>NUCLEOTIDE SEQUENCE</scope>
    <source>
        <strain evidence="6">HKST-UBA14</strain>
    </source>
</reference>
<dbReference type="Pfam" id="PF02590">
    <property type="entry name" value="SPOUT_MTase"/>
    <property type="match status" value="1"/>
</dbReference>
<comment type="catalytic activity">
    <reaction evidence="5">
        <text>pseudouridine(1915) in 23S rRNA + S-adenosyl-L-methionine = N(3)-methylpseudouridine(1915) in 23S rRNA + S-adenosyl-L-homocysteine + H(+)</text>
        <dbReference type="Rhea" id="RHEA:42752"/>
        <dbReference type="Rhea" id="RHEA-COMP:10221"/>
        <dbReference type="Rhea" id="RHEA-COMP:10222"/>
        <dbReference type="ChEBI" id="CHEBI:15378"/>
        <dbReference type="ChEBI" id="CHEBI:57856"/>
        <dbReference type="ChEBI" id="CHEBI:59789"/>
        <dbReference type="ChEBI" id="CHEBI:65314"/>
        <dbReference type="ChEBI" id="CHEBI:74486"/>
        <dbReference type="EC" id="2.1.1.177"/>
    </reaction>
</comment>
<keyword evidence="1 5" id="KW-0489">Methyltransferase</keyword>
<comment type="caution">
    <text evidence="5">Lacks conserved residue(s) required for the propagation of feature annotation.</text>
</comment>
<dbReference type="AlphaFoldDB" id="A0A955L4S9"/>
<evidence type="ECO:0000256" key="3">
    <source>
        <dbReference type="ARBA" id="ARBA00022691"/>
    </source>
</evidence>
<comment type="function">
    <text evidence="5">Specifically methylates the pseudouridine at position 1915 (m3Psi1915) in 23S rRNA.</text>
</comment>
<dbReference type="InterPro" id="IPR003742">
    <property type="entry name" value="RlmH-like"/>
</dbReference>
<dbReference type="PANTHER" id="PTHR33603:SF1">
    <property type="entry name" value="RIBOSOMAL RNA LARGE SUBUNIT METHYLTRANSFERASE H"/>
    <property type="match status" value="1"/>
</dbReference>
<comment type="subcellular location">
    <subcellularLocation>
        <location evidence="5">Cytoplasm</location>
    </subcellularLocation>
</comment>
<comment type="similarity">
    <text evidence="4 5">Belongs to the RNA methyltransferase RlmH family.</text>
</comment>
<keyword evidence="5" id="KW-0698">rRNA processing</keyword>
<dbReference type="Gene3D" id="3.40.1280.10">
    <property type="match status" value="1"/>
</dbReference>
<feature type="binding site" evidence="5">
    <location>
        <position position="61"/>
    </location>
    <ligand>
        <name>S-adenosyl-L-methionine</name>
        <dbReference type="ChEBI" id="CHEBI:59789"/>
    </ligand>
</feature>
<dbReference type="GO" id="GO:0005737">
    <property type="term" value="C:cytoplasm"/>
    <property type="evidence" value="ECO:0007669"/>
    <property type="project" value="UniProtKB-SubCell"/>
</dbReference>
<evidence type="ECO:0000256" key="5">
    <source>
        <dbReference type="HAMAP-Rule" id="MF_00658"/>
    </source>
</evidence>
<dbReference type="EMBL" id="JAGQLK010000021">
    <property type="protein sequence ID" value="MCA9383029.1"/>
    <property type="molecule type" value="Genomic_DNA"/>
</dbReference>
<comment type="subunit">
    <text evidence="5">Homodimer.</text>
</comment>
<organism evidence="6 7">
    <name type="scientific">Candidatus Dojkabacteria bacterium</name>
    <dbReference type="NCBI Taxonomy" id="2099670"/>
    <lineage>
        <taxon>Bacteria</taxon>
        <taxon>Candidatus Dojkabacteria</taxon>
    </lineage>
</organism>
<evidence type="ECO:0000313" key="6">
    <source>
        <dbReference type="EMBL" id="MCA9383029.1"/>
    </source>
</evidence>
<dbReference type="InterPro" id="IPR029026">
    <property type="entry name" value="tRNA_m1G_MTases_N"/>
</dbReference>
<keyword evidence="2 5" id="KW-0808">Transferase</keyword>
<comment type="caution">
    <text evidence="6">The sequence shown here is derived from an EMBL/GenBank/DDBJ whole genome shotgun (WGS) entry which is preliminary data.</text>
</comment>
<dbReference type="HAMAP" id="MF_00658">
    <property type="entry name" value="23SrRNA_methyltr_H"/>
    <property type="match status" value="1"/>
</dbReference>
<dbReference type="PIRSF" id="PIRSF004505">
    <property type="entry name" value="MT_bac"/>
    <property type="match status" value="1"/>
</dbReference>
<feature type="binding site" evidence="5">
    <location>
        <position position="92"/>
    </location>
    <ligand>
        <name>S-adenosyl-L-methionine</name>
        <dbReference type="ChEBI" id="CHEBI:59789"/>
    </ligand>
</feature>